<dbReference type="GO" id="GO:0006412">
    <property type="term" value="P:translation"/>
    <property type="evidence" value="ECO:0007669"/>
    <property type="project" value="InterPro"/>
</dbReference>
<dbReference type="Pfam" id="PF00572">
    <property type="entry name" value="Ribosomal_L13"/>
    <property type="match status" value="1"/>
</dbReference>
<dbReference type="PANTHER" id="PTHR11545:SF2">
    <property type="entry name" value="LARGE RIBOSOMAL SUBUNIT PROTEIN UL13M"/>
    <property type="match status" value="1"/>
</dbReference>
<sequence>MQRASRIAAAPFKSVLRRHKLHPEGLPLYNEMSKQWLCREGERWWILDAKGEQLPRVAAVAAQYITGQHRPDFTPGMISGDHVIIVNIKDVVMVGDQWIRVPITWQTAYPGGKYRIRLTDMYERDPCMLMWWFLKDEVNRHFVRKLKTRVAPLEKAWLYEDSVHPHGDKNPRPLCWSDPVVKGWKYMDPQFVRRWKPNEFLT</sequence>
<evidence type="ECO:0000313" key="5">
    <source>
        <dbReference type="Proteomes" id="UP000031737"/>
    </source>
</evidence>
<dbReference type="AlphaFoldDB" id="A0A061IWL5"/>
<keyword evidence="2 4" id="KW-0689">Ribosomal protein</keyword>
<dbReference type="HAMAP" id="MF_01366">
    <property type="entry name" value="Ribosomal_uL13"/>
    <property type="match status" value="1"/>
</dbReference>
<dbReference type="InterPro" id="IPR005822">
    <property type="entry name" value="Ribosomal_uL13"/>
</dbReference>
<evidence type="ECO:0000256" key="1">
    <source>
        <dbReference type="ARBA" id="ARBA00006227"/>
    </source>
</evidence>
<organism evidence="4 5">
    <name type="scientific">Trypanosoma rangeli SC58</name>
    <dbReference type="NCBI Taxonomy" id="429131"/>
    <lineage>
        <taxon>Eukaryota</taxon>
        <taxon>Discoba</taxon>
        <taxon>Euglenozoa</taxon>
        <taxon>Kinetoplastea</taxon>
        <taxon>Metakinetoplastina</taxon>
        <taxon>Trypanosomatida</taxon>
        <taxon>Trypanosomatidae</taxon>
        <taxon>Trypanosoma</taxon>
        <taxon>Herpetosoma</taxon>
    </lineage>
</organism>
<dbReference type="SUPFAM" id="SSF52161">
    <property type="entry name" value="Ribosomal protein L13"/>
    <property type="match status" value="1"/>
</dbReference>
<dbReference type="Proteomes" id="UP000031737">
    <property type="component" value="Unassembled WGS sequence"/>
</dbReference>
<dbReference type="VEuPathDB" id="TriTrypDB:TRSC58_05263"/>
<dbReference type="FunFam" id="3.90.1180.10:FF:000010">
    <property type="entry name" value="50S ribosomal protein L13-like protein"/>
    <property type="match status" value="1"/>
</dbReference>
<reference evidence="4 5" key="1">
    <citation type="submission" date="2013-07" db="EMBL/GenBank/DDBJ databases">
        <authorList>
            <person name="Stoco P.H."/>
            <person name="Wagner G."/>
            <person name="Gerber A."/>
            <person name="Zaha A."/>
            <person name="Thompson C."/>
            <person name="Bartholomeu D.C."/>
            <person name="Luckemeyer D.D."/>
            <person name="Bahia D."/>
            <person name="Loreto E."/>
            <person name="Prestes E.B."/>
            <person name="Lima F.M."/>
            <person name="Rodrigues-Luiz G."/>
            <person name="Vallejo G.A."/>
            <person name="Filho J.F."/>
            <person name="Monteiro K.M."/>
            <person name="Tyler K.M."/>
            <person name="de Almeida L.G."/>
            <person name="Ortiz M.F."/>
            <person name="Siervo M.A."/>
            <person name="de Moraes M.H."/>
            <person name="Cunha O.L."/>
            <person name="Mendonca-Neto R."/>
            <person name="Silva R."/>
            <person name="Teixeira S.M."/>
            <person name="Murta S.M."/>
            <person name="Sincero T.C."/>
            <person name="Mendes T.A."/>
            <person name="Urmenyi T.P."/>
            <person name="Silva V.G."/>
            <person name="da Rocha W.D."/>
            <person name="Andersson B."/>
            <person name="Romanha A.J."/>
            <person name="Steindel M."/>
            <person name="de Vasconcelos A.T."/>
            <person name="Grisard E.C."/>
        </authorList>
    </citation>
    <scope>NUCLEOTIDE SEQUENCE [LARGE SCALE GENOMIC DNA]</scope>
    <source>
        <strain evidence="4 5">SC58</strain>
    </source>
</reference>
<protein>
    <submittedName>
        <fullName evidence="4">Ribosomal protein L13</fullName>
    </submittedName>
</protein>
<dbReference type="OrthoDB" id="274622at2759"/>
<accession>A0A061IWL5</accession>
<dbReference type="Gene3D" id="3.90.1180.10">
    <property type="entry name" value="Ribosomal protein L13"/>
    <property type="match status" value="1"/>
</dbReference>
<dbReference type="EMBL" id="AUPL01005263">
    <property type="protein sequence ID" value="ESL07054.1"/>
    <property type="molecule type" value="Genomic_DNA"/>
</dbReference>
<comment type="similarity">
    <text evidence="1">Belongs to the universal ribosomal protein uL13 family.</text>
</comment>
<dbReference type="GO" id="GO:0003735">
    <property type="term" value="F:structural constituent of ribosome"/>
    <property type="evidence" value="ECO:0007669"/>
    <property type="project" value="InterPro"/>
</dbReference>
<name>A0A061IWL5_TRYRA</name>
<comment type="caution">
    <text evidence="4">The sequence shown here is derived from an EMBL/GenBank/DDBJ whole genome shotgun (WGS) entry which is preliminary data.</text>
</comment>
<keyword evidence="5" id="KW-1185">Reference proteome</keyword>
<dbReference type="GO" id="GO:0017148">
    <property type="term" value="P:negative regulation of translation"/>
    <property type="evidence" value="ECO:0007669"/>
    <property type="project" value="TreeGrafter"/>
</dbReference>
<dbReference type="InterPro" id="IPR036899">
    <property type="entry name" value="Ribosomal_uL13_sf"/>
</dbReference>
<dbReference type="GO" id="GO:0005762">
    <property type="term" value="C:mitochondrial large ribosomal subunit"/>
    <property type="evidence" value="ECO:0007669"/>
    <property type="project" value="TreeGrafter"/>
</dbReference>
<gene>
    <name evidence="4" type="ORF">TRSC58_05263</name>
</gene>
<dbReference type="GO" id="GO:0003729">
    <property type="term" value="F:mRNA binding"/>
    <property type="evidence" value="ECO:0007669"/>
    <property type="project" value="TreeGrafter"/>
</dbReference>
<proteinExistence type="inferred from homology"/>
<keyword evidence="3" id="KW-0687">Ribonucleoprotein</keyword>
<dbReference type="CDD" id="cd00392">
    <property type="entry name" value="Ribosomal_L13"/>
    <property type="match status" value="1"/>
</dbReference>
<dbReference type="PANTHER" id="PTHR11545">
    <property type="entry name" value="RIBOSOMAL PROTEIN L13"/>
    <property type="match status" value="1"/>
</dbReference>
<evidence type="ECO:0000313" key="4">
    <source>
        <dbReference type="EMBL" id="ESL07054.1"/>
    </source>
</evidence>
<evidence type="ECO:0000256" key="2">
    <source>
        <dbReference type="ARBA" id="ARBA00022980"/>
    </source>
</evidence>
<evidence type="ECO:0000256" key="3">
    <source>
        <dbReference type="ARBA" id="ARBA00023274"/>
    </source>
</evidence>